<gene>
    <name evidence="2" type="ORF">A2I98_12245</name>
</gene>
<protein>
    <recommendedName>
        <fullName evidence="4">Right handed beta helix domain-containing protein</fullName>
    </recommendedName>
</protein>
<comment type="caution">
    <text evidence="2">The sequence shown here is derived from an EMBL/GenBank/DDBJ whole genome shotgun (WGS) entry which is preliminary data.</text>
</comment>
<accession>A0ABR5VU25</accession>
<keyword evidence="1" id="KW-0732">Signal</keyword>
<dbReference type="EMBL" id="LVCM01000011">
    <property type="protein sequence ID" value="KYL34310.1"/>
    <property type="molecule type" value="Genomic_DNA"/>
</dbReference>
<dbReference type="RefSeq" id="WP_064385604.1">
    <property type="nucleotide sequence ID" value="NZ_LVCM01000011.1"/>
</dbReference>
<evidence type="ECO:0000313" key="3">
    <source>
        <dbReference type="Proteomes" id="UP000075621"/>
    </source>
</evidence>
<dbReference type="InterPro" id="IPR012334">
    <property type="entry name" value="Pectin_lyas_fold"/>
</dbReference>
<dbReference type="SMART" id="SM00710">
    <property type="entry name" value="PbH1"/>
    <property type="match status" value="6"/>
</dbReference>
<feature type="chain" id="PRO_5045518289" description="Right handed beta helix domain-containing protein" evidence="1">
    <location>
        <begin position="21"/>
        <end position="375"/>
    </location>
</feature>
<name>A0ABR5VU25_9GAMM</name>
<evidence type="ECO:0000256" key="1">
    <source>
        <dbReference type="SAM" id="SignalP"/>
    </source>
</evidence>
<dbReference type="Proteomes" id="UP000075621">
    <property type="component" value="Unassembled WGS sequence"/>
</dbReference>
<evidence type="ECO:0000313" key="2">
    <source>
        <dbReference type="EMBL" id="KYL34310.1"/>
    </source>
</evidence>
<sequence length="375" mass="41090">MKKSILINTALLFSSFLTQAQTAYISNSGSGNGYSINSPAPLSQLNNLLADTVIDRIELQPGLYKQTDALYLSSGEHPIEVVGLDRATFTSNFNYYSGSNSGIVISRSNIKFKNISFLNTRHCFRIKSNDVSNVRLEDISANNTMSCVEIDYNATKNITDISINNLKSIGYYKAGVRINGTNTSGVSITNSVFDGLTSTSDLERSCYISGISIAGLARNILIDNVSIANNIGRIDNCGSYQQGDGIMINTGTSDIVIKNTIISNSKDADLDIKGENVTLENITSTSGKEARYNFKLWNNSFTCNDCYISSANNSAIQAINAQVTFTNSTFKVKEDSRLCDMRNYNVENATVDFKTSNFSYYGDLSFKPHQLAECE</sequence>
<organism evidence="2 3">
    <name type="scientific">Pseudoalteromonas agarivorans</name>
    <dbReference type="NCBI Taxonomy" id="176102"/>
    <lineage>
        <taxon>Bacteria</taxon>
        <taxon>Pseudomonadati</taxon>
        <taxon>Pseudomonadota</taxon>
        <taxon>Gammaproteobacteria</taxon>
        <taxon>Alteromonadales</taxon>
        <taxon>Pseudoalteromonadaceae</taxon>
        <taxon>Pseudoalteromonas</taxon>
    </lineage>
</organism>
<dbReference type="InterPro" id="IPR011050">
    <property type="entry name" value="Pectin_lyase_fold/virulence"/>
</dbReference>
<dbReference type="Gene3D" id="2.160.20.10">
    <property type="entry name" value="Single-stranded right-handed beta-helix, Pectin lyase-like"/>
    <property type="match status" value="1"/>
</dbReference>
<proteinExistence type="predicted"/>
<feature type="signal peptide" evidence="1">
    <location>
        <begin position="1"/>
        <end position="20"/>
    </location>
</feature>
<reference evidence="2 3" key="1">
    <citation type="submission" date="2016-03" db="EMBL/GenBank/DDBJ databases">
        <authorList>
            <person name="Zhang H."/>
            <person name="Liu R."/>
            <person name="Wang M."/>
            <person name="Wang H."/>
            <person name="Wang L."/>
            <person name="Song L."/>
        </authorList>
    </citation>
    <scope>NUCLEOTIDE SEQUENCE [LARGE SCALE GENOMIC DNA]</scope>
    <source>
        <strain evidence="2 3">DSM 16098</strain>
    </source>
</reference>
<dbReference type="InterPro" id="IPR006626">
    <property type="entry name" value="PbH1"/>
</dbReference>
<dbReference type="SUPFAM" id="SSF51126">
    <property type="entry name" value="Pectin lyase-like"/>
    <property type="match status" value="1"/>
</dbReference>
<evidence type="ECO:0008006" key="4">
    <source>
        <dbReference type="Google" id="ProtNLM"/>
    </source>
</evidence>